<feature type="transmembrane region" description="Helical" evidence="1">
    <location>
        <begin position="109"/>
        <end position="127"/>
    </location>
</feature>
<proteinExistence type="predicted"/>
<feature type="transmembrane region" description="Helical" evidence="1">
    <location>
        <begin position="280"/>
        <end position="299"/>
    </location>
</feature>
<keyword evidence="1" id="KW-1133">Transmembrane helix</keyword>
<keyword evidence="1" id="KW-0812">Transmembrane</keyword>
<keyword evidence="1" id="KW-0472">Membrane</keyword>
<keyword evidence="3" id="KW-1185">Reference proteome</keyword>
<evidence type="ECO:0000313" key="3">
    <source>
        <dbReference type="Proteomes" id="UP001233999"/>
    </source>
</evidence>
<name>A0AAD7ZDN1_DIPPU</name>
<organism evidence="2 3">
    <name type="scientific">Diploptera punctata</name>
    <name type="common">Pacific beetle cockroach</name>
    <dbReference type="NCBI Taxonomy" id="6984"/>
    <lineage>
        <taxon>Eukaryota</taxon>
        <taxon>Metazoa</taxon>
        <taxon>Ecdysozoa</taxon>
        <taxon>Arthropoda</taxon>
        <taxon>Hexapoda</taxon>
        <taxon>Insecta</taxon>
        <taxon>Pterygota</taxon>
        <taxon>Neoptera</taxon>
        <taxon>Polyneoptera</taxon>
        <taxon>Dictyoptera</taxon>
        <taxon>Blattodea</taxon>
        <taxon>Blaberoidea</taxon>
        <taxon>Blaberidae</taxon>
        <taxon>Diplopterinae</taxon>
        <taxon>Diploptera</taxon>
    </lineage>
</organism>
<dbReference type="AlphaFoldDB" id="A0AAD7ZDN1"/>
<dbReference type="EMBL" id="JASPKZ010009079">
    <property type="protein sequence ID" value="KAJ9578033.1"/>
    <property type="molecule type" value="Genomic_DNA"/>
</dbReference>
<dbReference type="Proteomes" id="UP001233999">
    <property type="component" value="Unassembled WGS sequence"/>
</dbReference>
<accession>A0AAD7ZDN1</accession>
<feature type="transmembrane region" description="Helical" evidence="1">
    <location>
        <begin position="225"/>
        <end position="248"/>
    </location>
</feature>
<feature type="non-terminal residue" evidence="2">
    <location>
        <position position="1"/>
    </location>
</feature>
<gene>
    <name evidence="2" type="ORF">L9F63_025103</name>
</gene>
<feature type="transmembrane region" description="Helical" evidence="1">
    <location>
        <begin position="147"/>
        <end position="165"/>
    </location>
</feature>
<evidence type="ECO:0000313" key="2">
    <source>
        <dbReference type="EMBL" id="KAJ9578033.1"/>
    </source>
</evidence>
<comment type="caution">
    <text evidence="2">The sequence shown here is derived from an EMBL/GenBank/DDBJ whole genome shotgun (WGS) entry which is preliminary data.</text>
</comment>
<reference evidence="2" key="2">
    <citation type="submission" date="2023-05" db="EMBL/GenBank/DDBJ databases">
        <authorList>
            <person name="Fouks B."/>
        </authorList>
    </citation>
    <scope>NUCLEOTIDE SEQUENCE</scope>
    <source>
        <strain evidence="2">Stay&amp;Tobe</strain>
        <tissue evidence="2">Testes</tissue>
    </source>
</reference>
<protein>
    <submittedName>
        <fullName evidence="2">Uncharacterized protein</fullName>
    </submittedName>
</protein>
<feature type="transmembrane region" description="Helical" evidence="1">
    <location>
        <begin position="254"/>
        <end position="273"/>
    </location>
</feature>
<evidence type="ECO:0000256" key="1">
    <source>
        <dbReference type="SAM" id="Phobius"/>
    </source>
</evidence>
<reference evidence="2" key="1">
    <citation type="journal article" date="2023" name="IScience">
        <title>Live-bearing cockroach genome reveals convergent evolutionary mechanisms linked to viviparity in insects and beyond.</title>
        <authorList>
            <person name="Fouks B."/>
            <person name="Harrison M.C."/>
            <person name="Mikhailova A.A."/>
            <person name="Marchal E."/>
            <person name="English S."/>
            <person name="Carruthers M."/>
            <person name="Jennings E.C."/>
            <person name="Chiamaka E.L."/>
            <person name="Frigard R.A."/>
            <person name="Pippel M."/>
            <person name="Attardo G.M."/>
            <person name="Benoit J.B."/>
            <person name="Bornberg-Bauer E."/>
            <person name="Tobe S.S."/>
        </authorList>
    </citation>
    <scope>NUCLEOTIDE SEQUENCE</scope>
    <source>
        <strain evidence="2">Stay&amp;Tobe</strain>
    </source>
</reference>
<sequence length="339" mass="39709">MFRNKVCHSPIYRLYTKENFIKPISNSPRRKQGDVIFYKDLKPIVIFCKLMGLCTIRNIFTNNVASLNYKLISCFTHYGGLYSLESLNLELEILSLMSMRRYLRNHPQVLDICFMFYILCPTYYFHFSRSNVYNVKKWDMIKNIQGIFLFLPRQIFLMCYVYFCYNIKLVIKALGLVWRHTVDDIMTQNNSHASISRGMLENIRIVHVEVLEAVMLLNSVYGTRLLYFITMSSVELVYTLYILSITNIEINVEYSVFNIVTLYILSSFTEDLIEQVSITFYSFLLMIQYLDGLVTNVYISAICNLQVEMFMKQITVKKLNVSAAGFFSINKKLLVSVSI</sequence>